<dbReference type="InterPro" id="IPR015947">
    <property type="entry name" value="PUA-like_sf"/>
</dbReference>
<evidence type="ECO:0000259" key="1">
    <source>
        <dbReference type="SMART" id="SM01022"/>
    </source>
</evidence>
<dbReference type="CDD" id="cd06553">
    <property type="entry name" value="ASCH_Ef3133_like"/>
    <property type="match status" value="1"/>
</dbReference>
<gene>
    <name evidence="2" type="ORF">GCM10009416_12070</name>
</gene>
<comment type="caution">
    <text evidence="2">The sequence shown here is derived from an EMBL/GenBank/DDBJ whole genome shotgun (WGS) entry which is preliminary data.</text>
</comment>
<dbReference type="SMART" id="SM01022">
    <property type="entry name" value="ASCH"/>
    <property type="match status" value="1"/>
</dbReference>
<dbReference type="Pfam" id="PF04266">
    <property type="entry name" value="ASCH"/>
    <property type="match status" value="1"/>
</dbReference>
<accession>A0ABN1EUN9</accession>
<dbReference type="EMBL" id="BAAAFZ010000010">
    <property type="protein sequence ID" value="GAA0574989.1"/>
    <property type="molecule type" value="Genomic_DNA"/>
</dbReference>
<organism evidence="2 3">
    <name type="scientific">Craurococcus roseus</name>
    <dbReference type="NCBI Taxonomy" id="77585"/>
    <lineage>
        <taxon>Bacteria</taxon>
        <taxon>Pseudomonadati</taxon>
        <taxon>Pseudomonadota</taxon>
        <taxon>Alphaproteobacteria</taxon>
        <taxon>Acetobacterales</taxon>
        <taxon>Acetobacteraceae</taxon>
        <taxon>Craurococcus</taxon>
    </lineage>
</organism>
<dbReference type="PANTHER" id="PTHR39203:SF1">
    <property type="entry name" value="CYTOPLASMIC PROTEIN"/>
    <property type="match status" value="1"/>
</dbReference>
<name>A0ABN1EUN9_9PROT</name>
<protein>
    <submittedName>
        <fullName evidence="2">ASCH domain-containing protein</fullName>
    </submittedName>
</protein>
<dbReference type="InterPro" id="IPR007374">
    <property type="entry name" value="ASCH_domain"/>
</dbReference>
<proteinExistence type="predicted"/>
<dbReference type="SUPFAM" id="SSF88697">
    <property type="entry name" value="PUA domain-like"/>
    <property type="match status" value="1"/>
</dbReference>
<evidence type="ECO:0000313" key="2">
    <source>
        <dbReference type="EMBL" id="GAA0574989.1"/>
    </source>
</evidence>
<dbReference type="PIRSF" id="PIRSF021320">
    <property type="entry name" value="DUF984"/>
    <property type="match status" value="1"/>
</dbReference>
<dbReference type="InterPro" id="IPR009326">
    <property type="entry name" value="DUF984"/>
</dbReference>
<keyword evidence="3" id="KW-1185">Reference proteome</keyword>
<dbReference type="RefSeq" id="WP_343894276.1">
    <property type="nucleotide sequence ID" value="NZ_BAAAFZ010000010.1"/>
</dbReference>
<feature type="domain" description="ASCH" evidence="1">
    <location>
        <begin position="9"/>
        <end position="122"/>
    </location>
</feature>
<dbReference type="Proteomes" id="UP001501588">
    <property type="component" value="Unassembled WGS sequence"/>
</dbReference>
<evidence type="ECO:0000313" key="3">
    <source>
        <dbReference type="Proteomes" id="UP001501588"/>
    </source>
</evidence>
<dbReference type="Gene3D" id="3.10.400.10">
    <property type="entry name" value="Sulfate adenylyltransferase"/>
    <property type="match status" value="1"/>
</dbReference>
<sequence length="130" mass="14416">MDWQSLETFSFGDNPALADELAALVLAGKKTATCWAVDDGLLTAVGKLMVVLSGSGRPLAVVETVELEQRRFHEVDAAFAHDEGEGDRSLAYWRDAHRAYFTRLGRFAEDMPLFCERFRVVERIPAPEGG</sequence>
<dbReference type="PANTHER" id="PTHR39203">
    <property type="entry name" value="CYTOPLASMIC PROTEIN-RELATED"/>
    <property type="match status" value="1"/>
</dbReference>
<reference evidence="2 3" key="1">
    <citation type="journal article" date="2019" name="Int. J. Syst. Evol. Microbiol.">
        <title>The Global Catalogue of Microorganisms (GCM) 10K type strain sequencing project: providing services to taxonomists for standard genome sequencing and annotation.</title>
        <authorList>
            <consortium name="The Broad Institute Genomics Platform"/>
            <consortium name="The Broad Institute Genome Sequencing Center for Infectious Disease"/>
            <person name="Wu L."/>
            <person name="Ma J."/>
        </authorList>
    </citation>
    <scope>NUCLEOTIDE SEQUENCE [LARGE SCALE GENOMIC DNA]</scope>
    <source>
        <strain evidence="2 3">JCM 9933</strain>
    </source>
</reference>